<sequence>MMSESFESFEIRKAEETDADEIFGLARDFGLTFRPERAAFDTALPRILADEDALVIAATVDGRVRGYLMGYVHLTLFANGCVAWVEEAMIQSEYRRQGFGRALLEEFESWARSRGAGYVALATRRAPGFYKALGYEESARYYRKVLRPAHR</sequence>
<accession>A0A1G7R3Y3</accession>
<keyword evidence="4" id="KW-0687">Ribonucleoprotein</keyword>
<keyword evidence="1" id="KW-0808">Transferase</keyword>
<evidence type="ECO:0000256" key="2">
    <source>
        <dbReference type="ARBA" id="ARBA00023315"/>
    </source>
</evidence>
<name>A0A1G7R3Y3_9ACTN</name>
<evidence type="ECO:0000256" key="1">
    <source>
        <dbReference type="ARBA" id="ARBA00022679"/>
    </source>
</evidence>
<dbReference type="RefSeq" id="WP_245690659.1">
    <property type="nucleotide sequence ID" value="NZ_FNCN01000001.1"/>
</dbReference>
<organism evidence="4 5">
    <name type="scientific">Sinosporangium album</name>
    <dbReference type="NCBI Taxonomy" id="504805"/>
    <lineage>
        <taxon>Bacteria</taxon>
        <taxon>Bacillati</taxon>
        <taxon>Actinomycetota</taxon>
        <taxon>Actinomycetes</taxon>
        <taxon>Streptosporangiales</taxon>
        <taxon>Streptosporangiaceae</taxon>
        <taxon>Sinosporangium</taxon>
    </lineage>
</organism>
<dbReference type="PANTHER" id="PTHR43877">
    <property type="entry name" value="AMINOALKYLPHOSPHONATE N-ACETYLTRANSFERASE-RELATED-RELATED"/>
    <property type="match status" value="1"/>
</dbReference>
<feature type="domain" description="N-acetyltransferase" evidence="3">
    <location>
        <begin position="9"/>
        <end position="151"/>
    </location>
</feature>
<dbReference type="GO" id="GO:0005840">
    <property type="term" value="C:ribosome"/>
    <property type="evidence" value="ECO:0007669"/>
    <property type="project" value="UniProtKB-KW"/>
</dbReference>
<dbReference type="EMBL" id="FNCN01000001">
    <property type="protein sequence ID" value="SDG05482.1"/>
    <property type="molecule type" value="Genomic_DNA"/>
</dbReference>
<dbReference type="CDD" id="cd04301">
    <property type="entry name" value="NAT_SF"/>
    <property type="match status" value="1"/>
</dbReference>
<keyword evidence="4" id="KW-0689">Ribosomal protein</keyword>
<evidence type="ECO:0000313" key="4">
    <source>
        <dbReference type="EMBL" id="SDG05482.1"/>
    </source>
</evidence>
<evidence type="ECO:0000313" key="5">
    <source>
        <dbReference type="Proteomes" id="UP000198923"/>
    </source>
</evidence>
<keyword evidence="5" id="KW-1185">Reference proteome</keyword>
<gene>
    <name evidence="4" type="ORF">SAMN05421505_101241</name>
</gene>
<dbReference type="InterPro" id="IPR016181">
    <property type="entry name" value="Acyl_CoA_acyltransferase"/>
</dbReference>
<reference evidence="4 5" key="1">
    <citation type="submission" date="2016-10" db="EMBL/GenBank/DDBJ databases">
        <authorList>
            <person name="de Groot N.N."/>
        </authorList>
    </citation>
    <scope>NUCLEOTIDE SEQUENCE [LARGE SCALE GENOMIC DNA]</scope>
    <source>
        <strain evidence="4 5">CPCC 201354</strain>
    </source>
</reference>
<dbReference type="Pfam" id="PF00583">
    <property type="entry name" value="Acetyltransf_1"/>
    <property type="match status" value="1"/>
</dbReference>
<protein>
    <submittedName>
        <fullName evidence="4">Ribosomal protein S18 acetylase RimI</fullName>
    </submittedName>
</protein>
<dbReference type="Gene3D" id="3.40.630.30">
    <property type="match status" value="1"/>
</dbReference>
<dbReference type="GO" id="GO:0016747">
    <property type="term" value="F:acyltransferase activity, transferring groups other than amino-acyl groups"/>
    <property type="evidence" value="ECO:0007669"/>
    <property type="project" value="InterPro"/>
</dbReference>
<dbReference type="InterPro" id="IPR000182">
    <property type="entry name" value="GNAT_dom"/>
</dbReference>
<dbReference type="SUPFAM" id="SSF55729">
    <property type="entry name" value="Acyl-CoA N-acyltransferases (Nat)"/>
    <property type="match status" value="1"/>
</dbReference>
<keyword evidence="2" id="KW-0012">Acyltransferase</keyword>
<dbReference type="STRING" id="504805.SAMN05421505_101241"/>
<proteinExistence type="predicted"/>
<dbReference type="AlphaFoldDB" id="A0A1G7R3Y3"/>
<dbReference type="InterPro" id="IPR050832">
    <property type="entry name" value="Bact_Acetyltransf"/>
</dbReference>
<evidence type="ECO:0000259" key="3">
    <source>
        <dbReference type="PROSITE" id="PS51186"/>
    </source>
</evidence>
<dbReference type="PROSITE" id="PS51186">
    <property type="entry name" value="GNAT"/>
    <property type="match status" value="1"/>
</dbReference>
<dbReference type="Proteomes" id="UP000198923">
    <property type="component" value="Unassembled WGS sequence"/>
</dbReference>